<feature type="domain" description="Glutamyl-tRNA reductase N-terminal" evidence="5">
    <location>
        <begin position="13"/>
        <end position="162"/>
    </location>
</feature>
<dbReference type="SUPFAM" id="SSF69742">
    <property type="entry name" value="Glutamyl tRNA-reductase catalytic, N-terminal domain"/>
    <property type="match status" value="1"/>
</dbReference>
<keyword evidence="3" id="KW-0627">Porphyrin biosynthesis</keyword>
<dbReference type="AlphaFoldDB" id="A0A381YFI7"/>
<dbReference type="PANTHER" id="PTHR43013:SF1">
    <property type="entry name" value="GLUTAMYL-TRNA REDUCTASE"/>
    <property type="match status" value="1"/>
</dbReference>
<dbReference type="InterPro" id="IPR015895">
    <property type="entry name" value="4pyrrol_synth_GluRdtase_N"/>
</dbReference>
<gene>
    <name evidence="6" type="ORF">METZ01_LOCUS128165</name>
</gene>
<name>A0A381YFI7_9ZZZZ</name>
<keyword evidence="1" id="KW-0521">NADP</keyword>
<comment type="pathway">
    <text evidence="4">Porphyrin-containing compound metabolism.</text>
</comment>
<dbReference type="GO" id="GO:0008883">
    <property type="term" value="F:glutamyl-tRNA reductase activity"/>
    <property type="evidence" value="ECO:0007669"/>
    <property type="project" value="InterPro"/>
</dbReference>
<dbReference type="Gene3D" id="3.30.460.30">
    <property type="entry name" value="Glutamyl-tRNA reductase, N-terminal domain"/>
    <property type="match status" value="1"/>
</dbReference>
<accession>A0A381YFI7</accession>
<evidence type="ECO:0000313" key="6">
    <source>
        <dbReference type="EMBL" id="SVA75311.1"/>
    </source>
</evidence>
<dbReference type="GO" id="GO:0050661">
    <property type="term" value="F:NADP binding"/>
    <property type="evidence" value="ECO:0007669"/>
    <property type="project" value="InterPro"/>
</dbReference>
<dbReference type="PANTHER" id="PTHR43013">
    <property type="entry name" value="GLUTAMYL-TRNA REDUCTASE"/>
    <property type="match status" value="1"/>
</dbReference>
<organism evidence="6">
    <name type="scientific">marine metagenome</name>
    <dbReference type="NCBI Taxonomy" id="408172"/>
    <lineage>
        <taxon>unclassified sequences</taxon>
        <taxon>metagenomes</taxon>
        <taxon>ecological metagenomes</taxon>
    </lineage>
</organism>
<protein>
    <recommendedName>
        <fullName evidence="5">Glutamyl-tRNA reductase N-terminal domain-containing protein</fullName>
    </recommendedName>
</protein>
<dbReference type="InterPro" id="IPR036343">
    <property type="entry name" value="GluRdtase_N_sf"/>
</dbReference>
<proteinExistence type="predicted"/>
<evidence type="ECO:0000256" key="2">
    <source>
        <dbReference type="ARBA" id="ARBA00023002"/>
    </source>
</evidence>
<evidence type="ECO:0000259" key="5">
    <source>
        <dbReference type="Pfam" id="PF05201"/>
    </source>
</evidence>
<evidence type="ECO:0000256" key="1">
    <source>
        <dbReference type="ARBA" id="ARBA00022857"/>
    </source>
</evidence>
<evidence type="ECO:0000256" key="4">
    <source>
        <dbReference type="ARBA" id="ARBA00023444"/>
    </source>
</evidence>
<dbReference type="FunFam" id="3.30.460.30:FF:000001">
    <property type="entry name" value="Glutamyl-tRNA reductase"/>
    <property type="match status" value="1"/>
</dbReference>
<keyword evidence="2" id="KW-0560">Oxidoreductase</keyword>
<sequence>MAKNKFNILNARITFKNIPVHKITNYSFKDISTASESFKKINGVSECIIIQTASRVEIFLVSKSEYFAVEKIKEVWTSLTELEQIDIDHWDQTLEVYMNTDVYHNLLRLASGIESVVVGKEEILDEIKNMSSSAKQAGNSGKILNKLFDSSIRIATDIRNST</sequence>
<feature type="non-terminal residue" evidence="6">
    <location>
        <position position="162"/>
    </location>
</feature>
<reference evidence="6" key="1">
    <citation type="submission" date="2018-05" db="EMBL/GenBank/DDBJ databases">
        <authorList>
            <person name="Lanie J.A."/>
            <person name="Ng W.-L."/>
            <person name="Kazmierczak K.M."/>
            <person name="Andrzejewski T.M."/>
            <person name="Davidsen T.M."/>
            <person name="Wayne K.J."/>
            <person name="Tettelin H."/>
            <person name="Glass J.I."/>
            <person name="Rusch D."/>
            <person name="Podicherti R."/>
            <person name="Tsui H.-C.T."/>
            <person name="Winkler M.E."/>
        </authorList>
    </citation>
    <scope>NUCLEOTIDE SEQUENCE</scope>
</reference>
<evidence type="ECO:0000256" key="3">
    <source>
        <dbReference type="ARBA" id="ARBA00023244"/>
    </source>
</evidence>
<dbReference type="GO" id="GO:0019353">
    <property type="term" value="P:protoporphyrinogen IX biosynthetic process from glutamate"/>
    <property type="evidence" value="ECO:0007669"/>
    <property type="project" value="TreeGrafter"/>
</dbReference>
<dbReference type="EMBL" id="UINC01018024">
    <property type="protein sequence ID" value="SVA75311.1"/>
    <property type="molecule type" value="Genomic_DNA"/>
</dbReference>
<dbReference type="Pfam" id="PF05201">
    <property type="entry name" value="GlutR_N"/>
    <property type="match status" value="1"/>
</dbReference>